<feature type="compositionally biased region" description="Low complexity" evidence="7">
    <location>
        <begin position="276"/>
        <end position="285"/>
    </location>
</feature>
<evidence type="ECO:0000256" key="6">
    <source>
        <dbReference type="SAM" id="Coils"/>
    </source>
</evidence>
<dbReference type="PROSITE" id="PS51058">
    <property type="entry name" value="ZF_CXXC"/>
    <property type="match status" value="1"/>
</dbReference>
<feature type="region of interest" description="Disordered" evidence="7">
    <location>
        <begin position="276"/>
        <end position="300"/>
    </location>
</feature>
<evidence type="ECO:0000313" key="11">
    <source>
        <dbReference type="EMBL" id="KAL3795540.1"/>
    </source>
</evidence>
<name>A0ABD3QBH5_9STRA</name>
<keyword evidence="1" id="KW-0479">Metal-binding</keyword>
<dbReference type="InterPro" id="IPR001965">
    <property type="entry name" value="Znf_PHD"/>
</dbReference>
<dbReference type="InterPro" id="IPR019787">
    <property type="entry name" value="Znf_PHD-finger"/>
</dbReference>
<proteinExistence type="predicted"/>
<dbReference type="InterPro" id="IPR013083">
    <property type="entry name" value="Znf_RING/FYVE/PHD"/>
</dbReference>
<dbReference type="InterPro" id="IPR002857">
    <property type="entry name" value="Znf_CXXC"/>
</dbReference>
<evidence type="ECO:0000313" key="12">
    <source>
        <dbReference type="Proteomes" id="UP001516023"/>
    </source>
</evidence>
<evidence type="ECO:0008006" key="13">
    <source>
        <dbReference type="Google" id="ProtNLM"/>
    </source>
</evidence>
<dbReference type="PANTHER" id="PTHR46386:SF11">
    <property type="entry name" value="AUTOIMMUNE REGULATOR"/>
    <property type="match status" value="1"/>
</dbReference>
<gene>
    <name evidence="11" type="ORF">HJC23_009253</name>
</gene>
<keyword evidence="12" id="KW-1185">Reference proteome</keyword>
<keyword evidence="2 5" id="KW-0863">Zinc-finger</keyword>
<evidence type="ECO:0000256" key="5">
    <source>
        <dbReference type="PROSITE-ProRule" id="PRU00175"/>
    </source>
</evidence>
<dbReference type="InterPro" id="IPR011011">
    <property type="entry name" value="Znf_FYVE_PHD"/>
</dbReference>
<feature type="coiled-coil region" evidence="6">
    <location>
        <begin position="394"/>
        <end position="470"/>
    </location>
</feature>
<dbReference type="SUPFAM" id="SSF57903">
    <property type="entry name" value="FYVE/PHD zinc finger"/>
    <property type="match status" value="1"/>
</dbReference>
<evidence type="ECO:0000259" key="10">
    <source>
        <dbReference type="PROSITE" id="PS51058"/>
    </source>
</evidence>
<organism evidence="11 12">
    <name type="scientific">Cyclotella cryptica</name>
    <dbReference type="NCBI Taxonomy" id="29204"/>
    <lineage>
        <taxon>Eukaryota</taxon>
        <taxon>Sar</taxon>
        <taxon>Stramenopiles</taxon>
        <taxon>Ochrophyta</taxon>
        <taxon>Bacillariophyta</taxon>
        <taxon>Coscinodiscophyceae</taxon>
        <taxon>Thalassiosirophycidae</taxon>
        <taxon>Stephanodiscales</taxon>
        <taxon>Stephanodiscaceae</taxon>
        <taxon>Cyclotella</taxon>
    </lineage>
</organism>
<evidence type="ECO:0000256" key="2">
    <source>
        <dbReference type="ARBA" id="ARBA00022771"/>
    </source>
</evidence>
<accession>A0ABD3QBH5</accession>
<reference evidence="11 12" key="1">
    <citation type="journal article" date="2020" name="G3 (Bethesda)">
        <title>Improved Reference Genome for Cyclotella cryptica CCMP332, a Model for Cell Wall Morphogenesis, Salinity Adaptation, and Lipid Production in Diatoms (Bacillariophyta).</title>
        <authorList>
            <person name="Roberts W.R."/>
            <person name="Downey K.M."/>
            <person name="Ruck E.C."/>
            <person name="Traller J.C."/>
            <person name="Alverson A.J."/>
        </authorList>
    </citation>
    <scope>NUCLEOTIDE SEQUENCE [LARGE SCALE GENOMIC DNA]</scope>
    <source>
        <strain evidence="11 12">CCMP332</strain>
    </source>
</reference>
<feature type="domain" description="PHD-type" evidence="8">
    <location>
        <begin position="172"/>
        <end position="220"/>
    </location>
</feature>
<dbReference type="InterPro" id="IPR001841">
    <property type="entry name" value="Znf_RING"/>
</dbReference>
<dbReference type="SMART" id="SM00184">
    <property type="entry name" value="RING"/>
    <property type="match status" value="1"/>
</dbReference>
<dbReference type="EMBL" id="JABMIG020000070">
    <property type="protein sequence ID" value="KAL3795540.1"/>
    <property type="molecule type" value="Genomic_DNA"/>
</dbReference>
<dbReference type="SUPFAM" id="SSF57850">
    <property type="entry name" value="RING/U-box"/>
    <property type="match status" value="1"/>
</dbReference>
<feature type="domain" description="CXXC-type" evidence="10">
    <location>
        <begin position="220"/>
        <end position="267"/>
    </location>
</feature>
<dbReference type="Pfam" id="PF00628">
    <property type="entry name" value="PHD"/>
    <property type="match status" value="1"/>
</dbReference>
<dbReference type="PROSITE" id="PS50089">
    <property type="entry name" value="ZF_RING_2"/>
    <property type="match status" value="1"/>
</dbReference>
<evidence type="ECO:0000256" key="3">
    <source>
        <dbReference type="ARBA" id="ARBA00022833"/>
    </source>
</evidence>
<dbReference type="InterPro" id="IPR043563">
    <property type="entry name" value="Sp110/Sp140/Sp140L-like"/>
</dbReference>
<protein>
    <recommendedName>
        <fullName evidence="13">RING-type domain-containing protein</fullName>
    </recommendedName>
</protein>
<sequence length="522" mass="58942">MGMSANNASGTVPMSVTRDGESLGEKEIIPWAAMWQRMRKLGWGWHNGDGLITYYYVHPSHAKLPKKELLEQCTRGVDYFDSEVDVKRYAKNNLGWHGEVNPRLYNMPEMEMVVGAKKCNRRQEAAERATQMNSVVVSVHQEKDDEKRQKNVSKETDQVSKRVKRLFEGEHDDECYICYDGGELICCDFCSKVFHMNCHIPPLQEMPRGEKWKCCECRAGEYKKLMRCGECRACQQYDCGDCRYCRDMRKFGGRGQLKKCCLLRICQFMRLAPPISSKKASPGKAKPGDQINRTSEKGPELPVKASLINVPGIEGVDEAVGAEYGDRVESNKGEDMVKNLQKQVKPNTLNVTATRNDIHVEGEGQNSKIGDSHKRASDTNNESTSKRLKQGTIAQHLIEENSAALRDKVDAEKERDAALQKVSDVEKQRDTAIQQKEAVLQKLIAAEKAKDIAMQQKAAAEQEKEAALRRLECPICFEHDIGDVYAFVPCGHKICSSCKDIYPEGQPCPQCQVKIIFRLKLP</sequence>
<keyword evidence="6" id="KW-0175">Coiled coil</keyword>
<evidence type="ECO:0000256" key="7">
    <source>
        <dbReference type="SAM" id="MobiDB-lite"/>
    </source>
</evidence>
<dbReference type="GO" id="GO:0008270">
    <property type="term" value="F:zinc ion binding"/>
    <property type="evidence" value="ECO:0007669"/>
    <property type="project" value="UniProtKB-KW"/>
</dbReference>
<dbReference type="SMART" id="SM00249">
    <property type="entry name" value="PHD"/>
    <property type="match status" value="1"/>
</dbReference>
<dbReference type="PROSITE" id="PS50016">
    <property type="entry name" value="ZF_PHD_2"/>
    <property type="match status" value="1"/>
</dbReference>
<feature type="region of interest" description="Disordered" evidence="7">
    <location>
        <begin position="358"/>
        <end position="386"/>
    </location>
</feature>
<dbReference type="Pfam" id="PF02008">
    <property type="entry name" value="zf-CXXC"/>
    <property type="match status" value="1"/>
</dbReference>
<dbReference type="CDD" id="cd15541">
    <property type="entry name" value="PHD_TIF1_like"/>
    <property type="match status" value="1"/>
</dbReference>
<evidence type="ECO:0000256" key="4">
    <source>
        <dbReference type="ARBA" id="ARBA00023125"/>
    </source>
</evidence>
<dbReference type="PANTHER" id="PTHR46386">
    <property type="entry name" value="NUCLEAR BODY PROTEIN SP140"/>
    <property type="match status" value="1"/>
</dbReference>
<dbReference type="GO" id="GO:0003677">
    <property type="term" value="F:DNA binding"/>
    <property type="evidence" value="ECO:0007669"/>
    <property type="project" value="UniProtKB-KW"/>
</dbReference>
<feature type="domain" description="RING-type" evidence="9">
    <location>
        <begin position="473"/>
        <end position="512"/>
    </location>
</feature>
<evidence type="ECO:0000256" key="1">
    <source>
        <dbReference type="ARBA" id="ARBA00022723"/>
    </source>
</evidence>
<dbReference type="AlphaFoldDB" id="A0ABD3QBH5"/>
<dbReference type="Proteomes" id="UP001516023">
    <property type="component" value="Unassembled WGS sequence"/>
</dbReference>
<evidence type="ECO:0000259" key="8">
    <source>
        <dbReference type="PROSITE" id="PS50016"/>
    </source>
</evidence>
<evidence type="ECO:0000259" key="9">
    <source>
        <dbReference type="PROSITE" id="PS50089"/>
    </source>
</evidence>
<keyword evidence="4" id="KW-0238">DNA-binding</keyword>
<comment type="caution">
    <text evidence="11">The sequence shown here is derived from an EMBL/GenBank/DDBJ whole genome shotgun (WGS) entry which is preliminary data.</text>
</comment>
<keyword evidence="3" id="KW-0862">Zinc</keyword>
<dbReference type="Gene3D" id="3.30.40.10">
    <property type="entry name" value="Zinc/RING finger domain, C3HC4 (zinc finger)"/>
    <property type="match status" value="2"/>
</dbReference>